<comment type="caution">
    <text evidence="1">The sequence shown here is derived from an EMBL/GenBank/DDBJ whole genome shotgun (WGS) entry which is preliminary data.</text>
</comment>
<sequence>MDQNMVSTRQQLLSALARQSDALDEYLNMPEDAQMASKVIECNRELLALLHQIMDKKPGSEPQR</sequence>
<name>A0ABQ1RHT6_9ALTE</name>
<accession>A0ABQ1RHT6</accession>
<gene>
    <name evidence="1" type="ORF">GCM10011357_24440</name>
</gene>
<organism evidence="1 2">
    <name type="scientific">Lacimicrobium alkaliphilum</name>
    <dbReference type="NCBI Taxonomy" id="1526571"/>
    <lineage>
        <taxon>Bacteria</taxon>
        <taxon>Pseudomonadati</taxon>
        <taxon>Pseudomonadota</taxon>
        <taxon>Gammaproteobacteria</taxon>
        <taxon>Alteromonadales</taxon>
        <taxon>Alteromonadaceae</taxon>
        <taxon>Lacimicrobium</taxon>
    </lineage>
</organism>
<proteinExistence type="predicted"/>
<evidence type="ECO:0000313" key="1">
    <source>
        <dbReference type="EMBL" id="GGD68505.1"/>
    </source>
</evidence>
<dbReference type="EMBL" id="BMGJ01000009">
    <property type="protein sequence ID" value="GGD68505.1"/>
    <property type="molecule type" value="Genomic_DNA"/>
</dbReference>
<dbReference type="Proteomes" id="UP000614272">
    <property type="component" value="Unassembled WGS sequence"/>
</dbReference>
<keyword evidence="2" id="KW-1185">Reference proteome</keyword>
<dbReference type="RefSeq" id="WP_099035075.1">
    <property type="nucleotide sequence ID" value="NZ_BMGJ01000009.1"/>
</dbReference>
<evidence type="ECO:0000313" key="2">
    <source>
        <dbReference type="Proteomes" id="UP000614272"/>
    </source>
</evidence>
<reference evidence="2" key="1">
    <citation type="journal article" date="2019" name="Int. J. Syst. Evol. Microbiol.">
        <title>The Global Catalogue of Microorganisms (GCM) 10K type strain sequencing project: providing services to taxonomists for standard genome sequencing and annotation.</title>
        <authorList>
            <consortium name="The Broad Institute Genomics Platform"/>
            <consortium name="The Broad Institute Genome Sequencing Center for Infectious Disease"/>
            <person name="Wu L."/>
            <person name="Ma J."/>
        </authorList>
    </citation>
    <scope>NUCLEOTIDE SEQUENCE [LARGE SCALE GENOMIC DNA]</scope>
    <source>
        <strain evidence="2">CGMCC 1.12923</strain>
    </source>
</reference>
<protein>
    <submittedName>
        <fullName evidence="1">Uncharacterized protein</fullName>
    </submittedName>
</protein>